<proteinExistence type="predicted"/>
<dbReference type="RefSeq" id="WP_386667952.1">
    <property type="nucleotide sequence ID" value="NZ_JBHLTG010000002.1"/>
</dbReference>
<feature type="domain" description="GPI inositol-deacylase PGAP1-like alpha/beta" evidence="1">
    <location>
        <begin position="91"/>
        <end position="138"/>
    </location>
</feature>
<comment type="caution">
    <text evidence="2">The sequence shown here is derived from an EMBL/GenBank/DDBJ whole genome shotgun (WGS) entry which is preliminary data.</text>
</comment>
<dbReference type="SUPFAM" id="SSF53474">
    <property type="entry name" value="alpha/beta-Hydrolases"/>
    <property type="match status" value="1"/>
</dbReference>
<dbReference type="InterPro" id="IPR012908">
    <property type="entry name" value="PGAP1-ab_dom-like"/>
</dbReference>
<evidence type="ECO:0000313" key="2">
    <source>
        <dbReference type="EMBL" id="MFC0678260.1"/>
    </source>
</evidence>
<evidence type="ECO:0000259" key="1">
    <source>
        <dbReference type="Pfam" id="PF07819"/>
    </source>
</evidence>
<reference evidence="2 3" key="1">
    <citation type="submission" date="2024-09" db="EMBL/GenBank/DDBJ databases">
        <authorList>
            <person name="Sun Q."/>
            <person name="Mori K."/>
        </authorList>
    </citation>
    <scope>NUCLEOTIDE SEQUENCE [LARGE SCALE GENOMIC DNA]</scope>
    <source>
        <strain evidence="2 3">KCTC 23076</strain>
    </source>
</reference>
<evidence type="ECO:0000313" key="3">
    <source>
        <dbReference type="Proteomes" id="UP001589896"/>
    </source>
</evidence>
<name>A0ABV6RMQ3_9GAMM</name>
<sequence>MRNPLSWVSDYLYATDAQVRHIFGRSDTRRFITGTKAPVMLLPGVYESWQFMRHIAERLNADGHPVHVVHTLGFNIRSVPDGAKAAQRYLRENDLTDVRLVAHSKGGLIGKHMMVVDDREKRIDRMITINTPFAGSPYARFALGRTLREFHPSAATLTMLGKELEANRRITSLYSEADQYIPGGSPLQGAENVPLPFVGHFRVLAYPRVIDEVAKRM</sequence>
<protein>
    <submittedName>
        <fullName evidence="2">Esterase/lipase family protein</fullName>
    </submittedName>
</protein>
<dbReference type="EMBL" id="JBHLTG010000002">
    <property type="protein sequence ID" value="MFC0678260.1"/>
    <property type="molecule type" value="Genomic_DNA"/>
</dbReference>
<dbReference type="Gene3D" id="3.40.50.1820">
    <property type="entry name" value="alpha/beta hydrolase"/>
    <property type="match status" value="1"/>
</dbReference>
<dbReference type="Proteomes" id="UP001589896">
    <property type="component" value="Unassembled WGS sequence"/>
</dbReference>
<dbReference type="InterPro" id="IPR029058">
    <property type="entry name" value="AB_hydrolase_fold"/>
</dbReference>
<gene>
    <name evidence="2" type="ORF">ACFFGH_10455</name>
</gene>
<organism evidence="2 3">
    <name type="scientific">Lysobacter korlensis</name>
    <dbReference type="NCBI Taxonomy" id="553636"/>
    <lineage>
        <taxon>Bacteria</taxon>
        <taxon>Pseudomonadati</taxon>
        <taxon>Pseudomonadota</taxon>
        <taxon>Gammaproteobacteria</taxon>
        <taxon>Lysobacterales</taxon>
        <taxon>Lysobacteraceae</taxon>
        <taxon>Lysobacter</taxon>
    </lineage>
</organism>
<dbReference type="Pfam" id="PF07819">
    <property type="entry name" value="PGAP1"/>
    <property type="match status" value="1"/>
</dbReference>
<keyword evidence="3" id="KW-1185">Reference proteome</keyword>
<accession>A0ABV6RMQ3</accession>